<keyword evidence="3 7" id="KW-0812">Transmembrane</keyword>
<name>A0A918WLC7_9BACT</name>
<feature type="transmembrane region" description="Helical" evidence="7">
    <location>
        <begin position="188"/>
        <end position="210"/>
    </location>
</feature>
<feature type="transmembrane region" description="Helical" evidence="7">
    <location>
        <begin position="493"/>
        <end position="513"/>
    </location>
</feature>
<dbReference type="PROSITE" id="PS00456">
    <property type="entry name" value="NA_SOLUT_SYMP_1"/>
    <property type="match status" value="1"/>
</dbReference>
<gene>
    <name evidence="8" type="primary">sglT</name>
    <name evidence="8" type="ORF">GCM10007100_25530</name>
</gene>
<feature type="transmembrane region" description="Helical" evidence="7">
    <location>
        <begin position="449"/>
        <end position="472"/>
    </location>
</feature>
<dbReference type="Pfam" id="PF00474">
    <property type="entry name" value="SSF"/>
    <property type="match status" value="1"/>
</dbReference>
<dbReference type="GO" id="GO:0005412">
    <property type="term" value="F:D-glucose:sodium symporter activity"/>
    <property type="evidence" value="ECO:0007669"/>
    <property type="project" value="TreeGrafter"/>
</dbReference>
<dbReference type="Proteomes" id="UP000644507">
    <property type="component" value="Unassembled WGS sequence"/>
</dbReference>
<comment type="subcellular location">
    <subcellularLocation>
        <location evidence="1">Membrane</location>
        <topology evidence="1">Multi-pass membrane protein</topology>
    </subcellularLocation>
</comment>
<dbReference type="EMBL" id="BMXI01000010">
    <property type="protein sequence ID" value="GHC57460.1"/>
    <property type="molecule type" value="Genomic_DNA"/>
</dbReference>
<dbReference type="PANTHER" id="PTHR11819">
    <property type="entry name" value="SOLUTE CARRIER FAMILY 5"/>
    <property type="match status" value="1"/>
</dbReference>
<dbReference type="InterPro" id="IPR018212">
    <property type="entry name" value="Na/solute_symporter_CS"/>
</dbReference>
<keyword evidence="9" id="KW-1185">Reference proteome</keyword>
<dbReference type="RefSeq" id="WP_189570471.1">
    <property type="nucleotide sequence ID" value="NZ_BMXI01000010.1"/>
</dbReference>
<evidence type="ECO:0000313" key="9">
    <source>
        <dbReference type="Proteomes" id="UP000644507"/>
    </source>
</evidence>
<feature type="transmembrane region" description="Helical" evidence="7">
    <location>
        <begin position="156"/>
        <end position="176"/>
    </location>
</feature>
<evidence type="ECO:0000256" key="7">
    <source>
        <dbReference type="SAM" id="Phobius"/>
    </source>
</evidence>
<feature type="transmembrane region" description="Helical" evidence="7">
    <location>
        <begin position="363"/>
        <end position="382"/>
    </location>
</feature>
<evidence type="ECO:0000256" key="5">
    <source>
        <dbReference type="ARBA" id="ARBA00023136"/>
    </source>
</evidence>
<feature type="transmembrane region" description="Helical" evidence="7">
    <location>
        <begin position="402"/>
        <end position="418"/>
    </location>
</feature>
<dbReference type="GO" id="GO:0005886">
    <property type="term" value="C:plasma membrane"/>
    <property type="evidence" value="ECO:0007669"/>
    <property type="project" value="TreeGrafter"/>
</dbReference>
<evidence type="ECO:0000256" key="3">
    <source>
        <dbReference type="ARBA" id="ARBA00022692"/>
    </source>
</evidence>
<organism evidence="8 9">
    <name type="scientific">Roseibacillus persicicus</name>
    <dbReference type="NCBI Taxonomy" id="454148"/>
    <lineage>
        <taxon>Bacteria</taxon>
        <taxon>Pseudomonadati</taxon>
        <taxon>Verrucomicrobiota</taxon>
        <taxon>Verrucomicrobiia</taxon>
        <taxon>Verrucomicrobiales</taxon>
        <taxon>Verrucomicrobiaceae</taxon>
        <taxon>Roseibacillus</taxon>
    </lineage>
</organism>
<reference evidence="8" key="1">
    <citation type="journal article" date="2014" name="Int. J. Syst. Evol. Microbiol.">
        <title>Complete genome sequence of Corynebacterium casei LMG S-19264T (=DSM 44701T), isolated from a smear-ripened cheese.</title>
        <authorList>
            <consortium name="US DOE Joint Genome Institute (JGI-PGF)"/>
            <person name="Walter F."/>
            <person name="Albersmeier A."/>
            <person name="Kalinowski J."/>
            <person name="Ruckert C."/>
        </authorList>
    </citation>
    <scope>NUCLEOTIDE SEQUENCE</scope>
    <source>
        <strain evidence="8">KCTC 12988</strain>
    </source>
</reference>
<dbReference type="PANTHER" id="PTHR11819:SF195">
    <property type="entry name" value="SODIUM_GLUCOSE COTRANSPORTER 4"/>
    <property type="match status" value="1"/>
</dbReference>
<dbReference type="InterPro" id="IPR001734">
    <property type="entry name" value="Na/solute_symporter"/>
</dbReference>
<feature type="transmembrane region" description="Helical" evidence="7">
    <location>
        <begin position="425"/>
        <end position="443"/>
    </location>
</feature>
<evidence type="ECO:0000256" key="2">
    <source>
        <dbReference type="ARBA" id="ARBA00006434"/>
    </source>
</evidence>
<comment type="caution">
    <text evidence="8">The sequence shown here is derived from an EMBL/GenBank/DDBJ whole genome shotgun (WGS) entry which is preliminary data.</text>
</comment>
<feature type="transmembrane region" description="Helical" evidence="7">
    <location>
        <begin position="268"/>
        <end position="290"/>
    </location>
</feature>
<dbReference type="NCBIfam" id="TIGR00813">
    <property type="entry name" value="sss"/>
    <property type="match status" value="1"/>
</dbReference>
<sequence>MHTLSIVSFILFFVVVIGLSVYKSRRAKGASEDSSDFFLGGRSLTWPLIGISIVAANISTEQMVGMAGSAAGGVGLAVSSWQLLGSVFIVIVSMTLLPRFLRAGIYTMPEFLEYRYNATARSIMAILTVIIYAVVMLPAVLYSGGVTLEAIVGIELWQGVILIGLVGMIYSTFGGLKAIAWADLVQGLALIAGGLLVFFFGLKAIGGWGAFSKENADQLHMFLPADNKDLPWTGLLSGMWIVMIYYCGLNQFIVQRNLAAKTLKDGQLGMIFAGALWLLVPFAIVMPGLMANQLYGDDLANTDAAFPTLIKKLIPPGISGLIYAAIAGAVTSTLASLLNSSSTIATMDIYRNMINRQASEKQLVALGRIFTVVVVAIASVIAPQLARPEFNGVFAFIQQFQGYIWPGVVAAFLGAFLLPKAPPLAGVLALVLGPLFYGLLQLTQKQHELFFLHQVLIAFVGVSLVMLVLTIVSPLPEARRLPVREEVALKTEPVVKIAGGLVICAVALFFWIFR</sequence>
<keyword evidence="4 7" id="KW-1133">Transmembrane helix</keyword>
<evidence type="ECO:0000256" key="4">
    <source>
        <dbReference type="ARBA" id="ARBA00022989"/>
    </source>
</evidence>
<feature type="transmembrane region" description="Helical" evidence="7">
    <location>
        <begin position="230"/>
        <end position="247"/>
    </location>
</feature>
<dbReference type="Gene3D" id="1.20.1730.10">
    <property type="entry name" value="Sodium/glucose cotransporter"/>
    <property type="match status" value="1"/>
</dbReference>
<dbReference type="NCBIfam" id="NF007790">
    <property type="entry name" value="PRK10484.1"/>
    <property type="match status" value="1"/>
</dbReference>
<evidence type="ECO:0000256" key="1">
    <source>
        <dbReference type="ARBA" id="ARBA00004141"/>
    </source>
</evidence>
<accession>A0A918WLC7</accession>
<dbReference type="AlphaFoldDB" id="A0A918WLC7"/>
<evidence type="ECO:0000256" key="6">
    <source>
        <dbReference type="RuleBase" id="RU362091"/>
    </source>
</evidence>
<keyword evidence="5 7" id="KW-0472">Membrane</keyword>
<feature type="transmembrane region" description="Helical" evidence="7">
    <location>
        <begin position="321"/>
        <end position="342"/>
    </location>
</feature>
<protein>
    <submittedName>
        <fullName evidence="8">Sodium transporter</fullName>
    </submittedName>
</protein>
<dbReference type="PROSITE" id="PS50283">
    <property type="entry name" value="NA_SOLUT_SYMP_3"/>
    <property type="match status" value="1"/>
</dbReference>
<comment type="similarity">
    <text evidence="2 6">Belongs to the sodium:solute symporter (SSF) (TC 2.A.21) family.</text>
</comment>
<dbReference type="InterPro" id="IPR038377">
    <property type="entry name" value="Na/Glc_symporter_sf"/>
</dbReference>
<feature type="transmembrane region" description="Helical" evidence="7">
    <location>
        <begin position="80"/>
        <end position="101"/>
    </location>
</feature>
<evidence type="ECO:0000313" key="8">
    <source>
        <dbReference type="EMBL" id="GHC57460.1"/>
    </source>
</evidence>
<feature type="transmembrane region" description="Helical" evidence="7">
    <location>
        <begin position="43"/>
        <end position="60"/>
    </location>
</feature>
<reference evidence="8" key="2">
    <citation type="submission" date="2020-09" db="EMBL/GenBank/DDBJ databases">
        <authorList>
            <person name="Sun Q."/>
            <person name="Kim S."/>
        </authorList>
    </citation>
    <scope>NUCLEOTIDE SEQUENCE</scope>
    <source>
        <strain evidence="8">KCTC 12988</strain>
    </source>
</reference>
<feature type="transmembrane region" description="Helical" evidence="7">
    <location>
        <begin position="6"/>
        <end position="22"/>
    </location>
</feature>
<feature type="transmembrane region" description="Helical" evidence="7">
    <location>
        <begin position="122"/>
        <end position="144"/>
    </location>
</feature>
<proteinExistence type="inferred from homology"/>